<dbReference type="RefSeq" id="WP_377328054.1">
    <property type="nucleotide sequence ID" value="NZ_JBHUMZ010000016.1"/>
</dbReference>
<gene>
    <name evidence="1" type="ORF">ACFSW4_05830</name>
</gene>
<keyword evidence="2" id="KW-1185">Reference proteome</keyword>
<evidence type="ECO:0000313" key="2">
    <source>
        <dbReference type="Proteomes" id="UP001597452"/>
    </source>
</evidence>
<proteinExistence type="predicted"/>
<protein>
    <submittedName>
        <fullName evidence="1">Uncharacterized protein</fullName>
    </submittedName>
</protein>
<comment type="caution">
    <text evidence="1">The sequence shown here is derived from an EMBL/GenBank/DDBJ whole genome shotgun (WGS) entry which is preliminary data.</text>
</comment>
<organism evidence="1 2">
    <name type="scientific">Piscibacillus salipiscarius</name>
    <dbReference type="NCBI Taxonomy" id="299480"/>
    <lineage>
        <taxon>Bacteria</taxon>
        <taxon>Bacillati</taxon>
        <taxon>Bacillota</taxon>
        <taxon>Bacilli</taxon>
        <taxon>Bacillales</taxon>
        <taxon>Bacillaceae</taxon>
        <taxon>Piscibacillus</taxon>
    </lineage>
</organism>
<accession>A0ABW5Q947</accession>
<dbReference type="EMBL" id="JBHUMZ010000016">
    <property type="protein sequence ID" value="MFD2638377.1"/>
    <property type="molecule type" value="Genomic_DNA"/>
</dbReference>
<sequence length="127" mass="15271">MFKDVEQTMTWIRDVLQEVPKRYEQNEAAIVELEQEQLDLLHVTEFSNFNASEGYSLSKEVKEVRMKRRQLKNENELLHECLKVIKKMNPHINQLNQSIGTIRNIKKNQEVRSYKCRVRDDLQRRVI</sequence>
<dbReference type="Proteomes" id="UP001597452">
    <property type="component" value="Unassembled WGS sequence"/>
</dbReference>
<reference evidence="2" key="1">
    <citation type="journal article" date="2019" name="Int. J. Syst. Evol. Microbiol.">
        <title>The Global Catalogue of Microorganisms (GCM) 10K type strain sequencing project: providing services to taxonomists for standard genome sequencing and annotation.</title>
        <authorList>
            <consortium name="The Broad Institute Genomics Platform"/>
            <consortium name="The Broad Institute Genome Sequencing Center for Infectious Disease"/>
            <person name="Wu L."/>
            <person name="Ma J."/>
        </authorList>
    </citation>
    <scope>NUCLEOTIDE SEQUENCE [LARGE SCALE GENOMIC DNA]</scope>
    <source>
        <strain evidence="2">TISTR 1571</strain>
    </source>
</reference>
<evidence type="ECO:0000313" key="1">
    <source>
        <dbReference type="EMBL" id="MFD2638377.1"/>
    </source>
</evidence>
<name>A0ABW5Q947_9BACI</name>